<name>U1RZW4_9ACTO</name>
<sequence>MDGFVEVIEYSCVNVRGSACGDRLGPGTTTPPGHGSRRRHRGESHPILVVQ</sequence>
<protein>
    <submittedName>
        <fullName evidence="2">Uncharacterized protein</fullName>
    </submittedName>
</protein>
<proteinExistence type="predicted"/>
<evidence type="ECO:0000256" key="1">
    <source>
        <dbReference type="SAM" id="MobiDB-lite"/>
    </source>
</evidence>
<evidence type="ECO:0000313" key="3">
    <source>
        <dbReference type="Proteomes" id="UP000016536"/>
    </source>
</evidence>
<organism evidence="2 3">
    <name type="scientific">Actinomyces johnsonii F0542</name>
    <dbReference type="NCBI Taxonomy" id="1321818"/>
    <lineage>
        <taxon>Bacteria</taxon>
        <taxon>Bacillati</taxon>
        <taxon>Actinomycetota</taxon>
        <taxon>Actinomycetes</taxon>
        <taxon>Actinomycetales</taxon>
        <taxon>Actinomycetaceae</taxon>
        <taxon>Actinomyces</taxon>
    </lineage>
</organism>
<dbReference type="EMBL" id="AWSE01000031">
    <property type="protein sequence ID" value="ERH25198.1"/>
    <property type="molecule type" value="Genomic_DNA"/>
</dbReference>
<feature type="region of interest" description="Disordered" evidence="1">
    <location>
        <begin position="21"/>
        <end position="51"/>
    </location>
</feature>
<accession>U1RZW4</accession>
<dbReference type="AlphaFoldDB" id="U1RZW4"/>
<comment type="caution">
    <text evidence="2">The sequence shown here is derived from an EMBL/GenBank/DDBJ whole genome shotgun (WGS) entry which is preliminary data.</text>
</comment>
<gene>
    <name evidence="2" type="ORF">HMPREF1979_00688</name>
</gene>
<feature type="compositionally biased region" description="Low complexity" evidence="1">
    <location>
        <begin position="25"/>
        <end position="34"/>
    </location>
</feature>
<keyword evidence="3" id="KW-1185">Reference proteome</keyword>
<reference evidence="2 3" key="1">
    <citation type="submission" date="2013-08" db="EMBL/GenBank/DDBJ databases">
        <authorList>
            <person name="Weinstock G."/>
            <person name="Sodergren E."/>
            <person name="Wylie T."/>
            <person name="Fulton L."/>
            <person name="Fulton R."/>
            <person name="Fronick C."/>
            <person name="O'Laughlin M."/>
            <person name="Godfrey J."/>
            <person name="Miner T."/>
            <person name="Herter B."/>
            <person name="Appelbaum E."/>
            <person name="Cordes M."/>
            <person name="Lek S."/>
            <person name="Wollam A."/>
            <person name="Pepin K.H."/>
            <person name="Palsikar V.B."/>
            <person name="Mitreva M."/>
            <person name="Wilson R.K."/>
        </authorList>
    </citation>
    <scope>NUCLEOTIDE SEQUENCE [LARGE SCALE GENOMIC DNA]</scope>
    <source>
        <strain evidence="2 3">F0542</strain>
    </source>
</reference>
<dbReference type="Proteomes" id="UP000016536">
    <property type="component" value="Unassembled WGS sequence"/>
</dbReference>
<dbReference type="HOGENOM" id="CLU_3094670_0_0_11"/>
<evidence type="ECO:0000313" key="2">
    <source>
        <dbReference type="EMBL" id="ERH25198.1"/>
    </source>
</evidence>